<reference evidence="1 2" key="1">
    <citation type="submission" date="2016-02" db="EMBL/GenBank/DDBJ databases">
        <title>Band-tailed pigeon sequencing and assembly.</title>
        <authorList>
            <person name="Soares A.E."/>
            <person name="Novak B.J."/>
            <person name="Rice E.S."/>
            <person name="O'Connell B."/>
            <person name="Chang D."/>
            <person name="Weber S."/>
            <person name="Shapiro B."/>
        </authorList>
    </citation>
    <scope>NUCLEOTIDE SEQUENCE [LARGE SCALE GENOMIC DNA]</scope>
    <source>
        <strain evidence="1">BTP2013</strain>
        <tissue evidence="1">Blood</tissue>
    </source>
</reference>
<dbReference type="Proteomes" id="UP000190648">
    <property type="component" value="Unassembled WGS sequence"/>
</dbReference>
<protein>
    <submittedName>
        <fullName evidence="1">Uncharacterized protein</fullName>
    </submittedName>
</protein>
<dbReference type="AlphaFoldDB" id="A0A1V4KLT5"/>
<evidence type="ECO:0000313" key="1">
    <source>
        <dbReference type="EMBL" id="OPJ84767.1"/>
    </source>
</evidence>
<dbReference type="EMBL" id="LSYS01003057">
    <property type="protein sequence ID" value="OPJ84767.1"/>
    <property type="molecule type" value="Genomic_DNA"/>
</dbReference>
<name>A0A1V4KLT5_PATFA</name>
<comment type="caution">
    <text evidence="1">The sequence shown here is derived from an EMBL/GenBank/DDBJ whole genome shotgun (WGS) entry which is preliminary data.</text>
</comment>
<keyword evidence="2" id="KW-1185">Reference proteome</keyword>
<evidence type="ECO:0000313" key="2">
    <source>
        <dbReference type="Proteomes" id="UP000190648"/>
    </source>
</evidence>
<sequence>MWPSWCRGRKAAFGGCPRVRRKRERRPTAQLGGNVKDAGGFFYIVFFSSPKRHAGRHTMNLVPNPVLSAFCCQPLGQSHLPVSPLLQCPLKAGSVTFSKASTKLKLCCSFPGTLWKIRKEGENNFET</sequence>
<proteinExistence type="predicted"/>
<accession>A0A1V4KLT5</accession>
<gene>
    <name evidence="1" type="ORF">AV530_016083</name>
</gene>
<organism evidence="1 2">
    <name type="scientific">Patagioenas fasciata monilis</name>
    <dbReference type="NCBI Taxonomy" id="372326"/>
    <lineage>
        <taxon>Eukaryota</taxon>
        <taxon>Metazoa</taxon>
        <taxon>Chordata</taxon>
        <taxon>Craniata</taxon>
        <taxon>Vertebrata</taxon>
        <taxon>Euteleostomi</taxon>
        <taxon>Archelosauria</taxon>
        <taxon>Archosauria</taxon>
        <taxon>Dinosauria</taxon>
        <taxon>Saurischia</taxon>
        <taxon>Theropoda</taxon>
        <taxon>Coelurosauria</taxon>
        <taxon>Aves</taxon>
        <taxon>Neognathae</taxon>
        <taxon>Neoaves</taxon>
        <taxon>Columbimorphae</taxon>
        <taxon>Columbiformes</taxon>
        <taxon>Columbidae</taxon>
        <taxon>Patagioenas</taxon>
    </lineage>
</organism>